<accession>A0A6H1TW61</accession>
<evidence type="ECO:0000313" key="1">
    <source>
        <dbReference type="EMBL" id="QIZ69559.1"/>
    </source>
</evidence>
<dbReference type="AlphaFoldDB" id="A0A6H1TW61"/>
<dbReference type="Proteomes" id="UP000500857">
    <property type="component" value="Chromosome"/>
</dbReference>
<dbReference type="EMBL" id="CP051167">
    <property type="protein sequence ID" value="QIZ69559.1"/>
    <property type="molecule type" value="Genomic_DNA"/>
</dbReference>
<dbReference type="KEGG" id="oxy:HCG48_02305"/>
<proteinExistence type="predicted"/>
<organism evidence="1 2">
    <name type="scientific">Oxynema aestuarii AP17</name>
    <dbReference type="NCBI Taxonomy" id="2064643"/>
    <lineage>
        <taxon>Bacteria</taxon>
        <taxon>Bacillati</taxon>
        <taxon>Cyanobacteriota</taxon>
        <taxon>Cyanophyceae</taxon>
        <taxon>Oscillatoriophycideae</taxon>
        <taxon>Oscillatoriales</taxon>
        <taxon>Oscillatoriaceae</taxon>
        <taxon>Oxynema</taxon>
        <taxon>Oxynema aestuarii</taxon>
    </lineage>
</organism>
<protein>
    <submittedName>
        <fullName evidence="1">Uncharacterized protein</fullName>
    </submittedName>
</protein>
<sequence>MGAKTNVPKLSLEQVIDRIFALRQITRLDQQILMSTVLSKESLSEREHSQIDRIFEAVQRGAIRVV</sequence>
<keyword evidence="2" id="KW-1185">Reference proteome</keyword>
<reference evidence="1 2" key="1">
    <citation type="submission" date="2020-04" db="EMBL/GenBank/DDBJ databases">
        <authorList>
            <person name="Basu S."/>
            <person name="Maruthanayagam V."/>
            <person name="Chakraborty S."/>
            <person name="Pramanik A."/>
            <person name="Mukherjee J."/>
            <person name="Brink B."/>
        </authorList>
    </citation>
    <scope>NUCLEOTIDE SEQUENCE [LARGE SCALE GENOMIC DNA]</scope>
    <source>
        <strain evidence="1 2">AP17</strain>
    </source>
</reference>
<gene>
    <name evidence="1" type="ORF">HCG48_02305</name>
</gene>
<name>A0A6H1TW61_9CYAN</name>
<dbReference type="RefSeq" id="WP_168567716.1">
    <property type="nucleotide sequence ID" value="NZ_CP051167.1"/>
</dbReference>
<evidence type="ECO:0000313" key="2">
    <source>
        <dbReference type="Proteomes" id="UP000500857"/>
    </source>
</evidence>